<organism evidence="1 2">
    <name type="scientific">Mucilaginibacter auburnensis</name>
    <dbReference type="NCBI Taxonomy" id="1457233"/>
    <lineage>
        <taxon>Bacteria</taxon>
        <taxon>Pseudomonadati</taxon>
        <taxon>Bacteroidota</taxon>
        <taxon>Sphingobacteriia</taxon>
        <taxon>Sphingobacteriales</taxon>
        <taxon>Sphingobacteriaceae</taxon>
        <taxon>Mucilaginibacter</taxon>
    </lineage>
</organism>
<accession>A0A2H9VN31</accession>
<gene>
    <name evidence="1" type="ORF">CLV57_2878</name>
</gene>
<name>A0A2H9VN31_9SPHI</name>
<protein>
    <recommendedName>
        <fullName evidence="3">Methyltransferase FkbM-like protein</fullName>
    </recommendedName>
</protein>
<dbReference type="RefSeq" id="WP_100342054.1">
    <property type="nucleotide sequence ID" value="NZ_PGFJ01000002.1"/>
</dbReference>
<reference evidence="1 2" key="1">
    <citation type="submission" date="2017-11" db="EMBL/GenBank/DDBJ databases">
        <title>Genomic Encyclopedia of Archaeal and Bacterial Type Strains, Phase II (KMG-II): From Individual Species to Whole Genera.</title>
        <authorList>
            <person name="Goeker M."/>
        </authorList>
    </citation>
    <scope>NUCLEOTIDE SEQUENCE [LARGE SCALE GENOMIC DNA]</scope>
    <source>
        <strain evidence="1 2">DSM 28175</strain>
    </source>
</reference>
<keyword evidence="2" id="KW-1185">Reference proteome</keyword>
<evidence type="ECO:0000313" key="2">
    <source>
        <dbReference type="Proteomes" id="UP000242687"/>
    </source>
</evidence>
<sequence length="282" mass="32738">MGLNFIKRITQIRNIFTSAIAQNNIHRGLQVAQFLADNLYNNPKYASNKRLNKHEYQVFSQNGEDGIIAEIFNRIGLTNKYFIEFGVTEGLECNSLNLLYKQWQGLWIDGDPEYIKKINTRFSDFIGDKRLTVRNNFITAENIESIFDGAGVPAEPDMLSIDIDYNDYYIWQAITKYRPRVVVIEYNSNFRPDTHFVVKYNAQRTYDGTSFFGASLLALEQLGREKGYVLVGCVFTGSNAFFVREDLIADHFEAPYTANNHYEPNRDFLYYINGHRRNHIPD</sequence>
<evidence type="ECO:0008006" key="3">
    <source>
        <dbReference type="Google" id="ProtNLM"/>
    </source>
</evidence>
<evidence type="ECO:0000313" key="1">
    <source>
        <dbReference type="EMBL" id="PJJ79741.1"/>
    </source>
</evidence>
<dbReference type="Proteomes" id="UP000242687">
    <property type="component" value="Unassembled WGS sequence"/>
</dbReference>
<comment type="caution">
    <text evidence="1">The sequence shown here is derived from an EMBL/GenBank/DDBJ whole genome shotgun (WGS) entry which is preliminary data.</text>
</comment>
<dbReference type="OrthoDB" id="9810122at2"/>
<dbReference type="EMBL" id="PGFJ01000002">
    <property type="protein sequence ID" value="PJJ79741.1"/>
    <property type="molecule type" value="Genomic_DNA"/>
</dbReference>
<proteinExistence type="predicted"/>
<dbReference type="AlphaFoldDB" id="A0A2H9VN31"/>